<proteinExistence type="inferred from homology"/>
<keyword evidence="7 9" id="KW-1133">Transmembrane helix</keyword>
<dbReference type="NCBIfam" id="TIGR00077">
    <property type="entry name" value="lspA"/>
    <property type="match status" value="1"/>
</dbReference>
<comment type="catalytic activity">
    <reaction evidence="9">
        <text>Release of signal peptides from bacterial membrane prolipoproteins. Hydrolyzes -Xaa-Yaa-Zaa-|-(S,diacylglyceryl)Cys-, in which Xaa is hydrophobic (preferably Leu), and Yaa (Ala or Ser) and Zaa (Gly or Ala) have small, neutral side chains.</text>
        <dbReference type="EC" id="3.4.23.36"/>
    </reaction>
</comment>
<dbReference type="GO" id="GO:0004190">
    <property type="term" value="F:aspartic-type endopeptidase activity"/>
    <property type="evidence" value="ECO:0007669"/>
    <property type="project" value="UniProtKB-UniRule"/>
</dbReference>
<feature type="transmembrane region" description="Helical" evidence="9">
    <location>
        <begin position="86"/>
        <end position="105"/>
    </location>
</feature>
<feature type="active site" evidence="9">
    <location>
        <position position="111"/>
    </location>
</feature>
<dbReference type="Proteomes" id="UP000461880">
    <property type="component" value="Unassembled WGS sequence"/>
</dbReference>
<evidence type="ECO:0000256" key="7">
    <source>
        <dbReference type="ARBA" id="ARBA00022989"/>
    </source>
</evidence>
<keyword evidence="2 9" id="KW-1003">Cell membrane</keyword>
<accession>A0A7X2NRH2</accession>
<comment type="caution">
    <text evidence="11">The sequence shown here is derived from an EMBL/GenBank/DDBJ whole genome shotgun (WGS) entry which is preliminary data.</text>
</comment>
<comment type="similarity">
    <text evidence="1 9 10">Belongs to the peptidase A8 family.</text>
</comment>
<feature type="active site" evidence="9">
    <location>
        <position position="129"/>
    </location>
</feature>
<dbReference type="PRINTS" id="PR00781">
    <property type="entry name" value="LIPOSIGPTASE"/>
</dbReference>
<dbReference type="PANTHER" id="PTHR33695">
    <property type="entry name" value="LIPOPROTEIN SIGNAL PEPTIDASE"/>
    <property type="match status" value="1"/>
</dbReference>
<dbReference type="UniPathway" id="UPA00665"/>
<comment type="pathway">
    <text evidence="9">Protein modification; lipoprotein biosynthesis (signal peptide cleavage).</text>
</comment>
<evidence type="ECO:0000313" key="11">
    <source>
        <dbReference type="EMBL" id="MSS58078.1"/>
    </source>
</evidence>
<evidence type="ECO:0000256" key="2">
    <source>
        <dbReference type="ARBA" id="ARBA00022475"/>
    </source>
</evidence>
<keyword evidence="4 9" id="KW-0812">Transmembrane</keyword>
<evidence type="ECO:0000256" key="1">
    <source>
        <dbReference type="ARBA" id="ARBA00006139"/>
    </source>
</evidence>
<feature type="transmembrane region" description="Helical" evidence="9">
    <location>
        <begin position="125"/>
        <end position="144"/>
    </location>
</feature>
<dbReference type="Pfam" id="PF01252">
    <property type="entry name" value="Peptidase_A8"/>
    <property type="match status" value="1"/>
</dbReference>
<keyword evidence="8 9" id="KW-0472">Membrane</keyword>
<comment type="caution">
    <text evidence="9">Lacks conserved residue(s) required for the propagation of feature annotation.</text>
</comment>
<dbReference type="AlphaFoldDB" id="A0A7X2NRH2"/>
<evidence type="ECO:0000256" key="4">
    <source>
        <dbReference type="ARBA" id="ARBA00022692"/>
    </source>
</evidence>
<comment type="subcellular location">
    <subcellularLocation>
        <location evidence="9">Cell membrane</location>
        <topology evidence="9">Multi-pass membrane protein</topology>
    </subcellularLocation>
</comment>
<protein>
    <recommendedName>
        <fullName evidence="9">Lipoprotein signal peptidase</fullName>
        <ecNumber evidence="9">3.4.23.36</ecNumber>
    </recommendedName>
    <alternativeName>
        <fullName evidence="9">Prolipoprotein signal peptidase</fullName>
    </alternativeName>
    <alternativeName>
        <fullName evidence="9">Signal peptidase II</fullName>
        <shortName evidence="9">SPase II</shortName>
    </alternativeName>
</protein>
<comment type="function">
    <text evidence="9">This protein specifically catalyzes the removal of signal peptides from prolipoproteins.</text>
</comment>
<keyword evidence="6 9" id="KW-0378">Hydrolase</keyword>
<dbReference type="PANTHER" id="PTHR33695:SF1">
    <property type="entry name" value="LIPOPROTEIN SIGNAL PEPTIDASE"/>
    <property type="match status" value="1"/>
</dbReference>
<feature type="transmembrane region" description="Helical" evidence="9">
    <location>
        <begin position="56"/>
        <end position="74"/>
    </location>
</feature>
<evidence type="ECO:0000256" key="9">
    <source>
        <dbReference type="HAMAP-Rule" id="MF_00161"/>
    </source>
</evidence>
<keyword evidence="12" id="KW-1185">Reference proteome</keyword>
<organism evidence="11 12">
    <name type="scientific">Stecheria intestinalis</name>
    <dbReference type="NCBI Taxonomy" id="2606630"/>
    <lineage>
        <taxon>Bacteria</taxon>
        <taxon>Bacillati</taxon>
        <taxon>Bacillota</taxon>
        <taxon>Erysipelotrichia</taxon>
        <taxon>Erysipelotrichales</taxon>
        <taxon>Erysipelotrichaceae</taxon>
        <taxon>Stecheria</taxon>
    </lineage>
</organism>
<evidence type="ECO:0000256" key="5">
    <source>
        <dbReference type="ARBA" id="ARBA00022750"/>
    </source>
</evidence>
<evidence type="ECO:0000256" key="10">
    <source>
        <dbReference type="RuleBase" id="RU004181"/>
    </source>
</evidence>
<evidence type="ECO:0000313" key="12">
    <source>
        <dbReference type="Proteomes" id="UP000461880"/>
    </source>
</evidence>
<dbReference type="GO" id="GO:0005886">
    <property type="term" value="C:plasma membrane"/>
    <property type="evidence" value="ECO:0007669"/>
    <property type="project" value="UniProtKB-SubCell"/>
</dbReference>
<keyword evidence="5 9" id="KW-0064">Aspartyl protease</keyword>
<dbReference type="HAMAP" id="MF_00161">
    <property type="entry name" value="LspA"/>
    <property type="match status" value="1"/>
</dbReference>
<dbReference type="GO" id="GO:0006508">
    <property type="term" value="P:proteolysis"/>
    <property type="evidence" value="ECO:0007669"/>
    <property type="project" value="UniProtKB-KW"/>
</dbReference>
<keyword evidence="3 9" id="KW-0645">Protease</keyword>
<gene>
    <name evidence="9 11" type="primary">lspA</name>
    <name evidence="11" type="ORF">FYJ51_04080</name>
</gene>
<dbReference type="RefSeq" id="WP_105303846.1">
    <property type="nucleotide sequence ID" value="NZ_JAQXPC010000088.1"/>
</dbReference>
<reference evidence="11 12" key="1">
    <citation type="submission" date="2019-08" db="EMBL/GenBank/DDBJ databases">
        <title>In-depth cultivation of the pig gut microbiome towards novel bacterial diversity and tailored functional studies.</title>
        <authorList>
            <person name="Wylensek D."/>
            <person name="Hitch T.C.A."/>
            <person name="Clavel T."/>
        </authorList>
    </citation>
    <scope>NUCLEOTIDE SEQUENCE [LARGE SCALE GENOMIC DNA]</scope>
    <source>
        <strain evidence="11 12">Oil+RF-744-GAM-WT-6</strain>
    </source>
</reference>
<dbReference type="InterPro" id="IPR001872">
    <property type="entry name" value="Peptidase_A8"/>
</dbReference>
<evidence type="ECO:0000256" key="8">
    <source>
        <dbReference type="ARBA" id="ARBA00023136"/>
    </source>
</evidence>
<evidence type="ECO:0000256" key="6">
    <source>
        <dbReference type="ARBA" id="ARBA00022801"/>
    </source>
</evidence>
<evidence type="ECO:0000256" key="3">
    <source>
        <dbReference type="ARBA" id="ARBA00022670"/>
    </source>
</evidence>
<name>A0A7X2NRH2_9FIRM</name>
<dbReference type="EC" id="3.4.23.36" evidence="9"/>
<sequence length="153" mass="16834">MEYGIIAVILVLDQITKAVIQNSAAVKAGVEVIPDFFYLTYVQNTGAAWSMLSGHQVFLCLIAAAAICVMWVFMQKAKKEHLKLSKTALAMMIAGAAGNLIDRLMLNYVRDFLHFYPFGYDFPVFNVADCALTIGVILLIIGMLKGEGEEKHA</sequence>
<dbReference type="EMBL" id="VUMN01000006">
    <property type="protein sequence ID" value="MSS58078.1"/>
    <property type="molecule type" value="Genomic_DNA"/>
</dbReference>